<keyword evidence="2" id="KW-1003">Cell membrane</keyword>
<protein>
    <submittedName>
        <fullName evidence="8">Type II/IV secretion system protein tadC</fullName>
    </submittedName>
</protein>
<dbReference type="PANTHER" id="PTHR35007">
    <property type="entry name" value="INTEGRAL MEMBRANE PROTEIN-RELATED"/>
    <property type="match status" value="1"/>
</dbReference>
<evidence type="ECO:0000256" key="2">
    <source>
        <dbReference type="ARBA" id="ARBA00022475"/>
    </source>
</evidence>
<dbReference type="PANTHER" id="PTHR35007:SF2">
    <property type="entry name" value="PILUS ASSEMBLE PROTEIN"/>
    <property type="match status" value="1"/>
</dbReference>
<gene>
    <name evidence="8" type="ORF">JCM19232_615</name>
</gene>
<keyword evidence="5 6" id="KW-0472">Membrane</keyword>
<dbReference type="AlphaFoldDB" id="A0A0B8P6U9"/>
<evidence type="ECO:0000259" key="7">
    <source>
        <dbReference type="Pfam" id="PF00482"/>
    </source>
</evidence>
<evidence type="ECO:0000256" key="4">
    <source>
        <dbReference type="ARBA" id="ARBA00022989"/>
    </source>
</evidence>
<reference evidence="8 9" key="1">
    <citation type="submission" date="2015-01" db="EMBL/GenBank/DDBJ databases">
        <title>Vibrio sp. C5 JCM 19232 whole genome shotgun sequence.</title>
        <authorList>
            <person name="Sawabe T."/>
            <person name="Meirelles P."/>
            <person name="Feng G."/>
            <person name="Sayaka M."/>
            <person name="Hattori M."/>
            <person name="Ohkuma M."/>
        </authorList>
    </citation>
    <scope>NUCLEOTIDE SEQUENCE [LARGE SCALE GENOMIC DNA]</scope>
    <source>
        <strain evidence="8 9">JCM19232</strain>
    </source>
</reference>
<evidence type="ECO:0000256" key="6">
    <source>
        <dbReference type="SAM" id="Phobius"/>
    </source>
</evidence>
<dbReference type="EMBL" id="BBSA01000001">
    <property type="protein sequence ID" value="GAM60282.1"/>
    <property type="molecule type" value="Genomic_DNA"/>
</dbReference>
<dbReference type="Proteomes" id="UP000031670">
    <property type="component" value="Unassembled WGS sequence"/>
</dbReference>
<accession>A0A0B8P6U9</accession>
<reference evidence="8 9" key="2">
    <citation type="submission" date="2015-01" db="EMBL/GenBank/DDBJ databases">
        <authorList>
            <consortium name="NBRP consortium"/>
            <person name="Sawabe T."/>
            <person name="Meirelles P."/>
            <person name="Feng G."/>
            <person name="Sayaka M."/>
            <person name="Hattori M."/>
            <person name="Ohkuma M."/>
        </authorList>
    </citation>
    <scope>NUCLEOTIDE SEQUENCE [LARGE SCALE GENOMIC DNA]</scope>
    <source>
        <strain evidence="8 9">JCM19232</strain>
    </source>
</reference>
<organism evidence="8 9">
    <name type="scientific">Vibrio ishigakensis</name>
    <dbReference type="NCBI Taxonomy" id="1481914"/>
    <lineage>
        <taxon>Bacteria</taxon>
        <taxon>Pseudomonadati</taxon>
        <taxon>Pseudomonadota</taxon>
        <taxon>Gammaproteobacteria</taxon>
        <taxon>Vibrionales</taxon>
        <taxon>Vibrionaceae</taxon>
        <taxon>Vibrio</taxon>
    </lineage>
</organism>
<dbReference type="Pfam" id="PF00482">
    <property type="entry name" value="T2SSF"/>
    <property type="match status" value="1"/>
</dbReference>
<feature type="domain" description="Type II secretion system protein GspF" evidence="7">
    <location>
        <begin position="108"/>
        <end position="235"/>
    </location>
</feature>
<sequence length="250" mass="28137">MQGSRRTFSSIFSDYFVNFGQHYHSEIEVKLIEAGLYHRDYAKYYFPLKVAVTLVVIALLFIVDLSLQVRMMAAPMVLLLTIIVPDMLLNMRKALLIRRISGKLPYLLDMMAVCVQTGMTIEASLDYLGRELEAFDKDLCYQIKRTSDSAKLIGLERALNDFSERVPTHIVQSFVLTILQNLNYGTSIAQVLGDLAEDMRKMQVLTIEEKVGKLSSKMSVPLILLILMPIVALILAPGIIQVMSVMGGQQ</sequence>
<evidence type="ECO:0000313" key="9">
    <source>
        <dbReference type="Proteomes" id="UP000031670"/>
    </source>
</evidence>
<proteinExistence type="predicted"/>
<feature type="transmembrane region" description="Helical" evidence="6">
    <location>
        <begin position="69"/>
        <end position="89"/>
    </location>
</feature>
<evidence type="ECO:0000256" key="5">
    <source>
        <dbReference type="ARBA" id="ARBA00023136"/>
    </source>
</evidence>
<keyword evidence="3 6" id="KW-0812">Transmembrane</keyword>
<comment type="caution">
    <text evidence="8">The sequence shown here is derived from an EMBL/GenBank/DDBJ whole genome shotgun (WGS) entry which is preliminary data.</text>
</comment>
<evidence type="ECO:0000313" key="8">
    <source>
        <dbReference type="EMBL" id="GAM60282.1"/>
    </source>
</evidence>
<feature type="transmembrane region" description="Helical" evidence="6">
    <location>
        <begin position="44"/>
        <end position="63"/>
    </location>
</feature>
<dbReference type="InterPro" id="IPR018076">
    <property type="entry name" value="T2SS_GspF_dom"/>
</dbReference>
<keyword evidence="4 6" id="KW-1133">Transmembrane helix</keyword>
<comment type="subcellular location">
    <subcellularLocation>
        <location evidence="1">Cell membrane</location>
        <topology evidence="1">Multi-pass membrane protein</topology>
    </subcellularLocation>
</comment>
<evidence type="ECO:0000256" key="3">
    <source>
        <dbReference type="ARBA" id="ARBA00022692"/>
    </source>
</evidence>
<evidence type="ECO:0000256" key="1">
    <source>
        <dbReference type="ARBA" id="ARBA00004651"/>
    </source>
</evidence>
<name>A0A0B8P6U9_9VIBR</name>
<feature type="transmembrane region" description="Helical" evidence="6">
    <location>
        <begin position="220"/>
        <end position="240"/>
    </location>
</feature>
<dbReference type="GO" id="GO:0005886">
    <property type="term" value="C:plasma membrane"/>
    <property type="evidence" value="ECO:0007669"/>
    <property type="project" value="UniProtKB-SubCell"/>
</dbReference>